<dbReference type="AlphaFoldDB" id="A0A1H1S8D8"/>
<feature type="transmembrane region" description="Helical" evidence="1">
    <location>
        <begin position="37"/>
        <end position="62"/>
    </location>
</feature>
<accession>A0A1H1S8D8</accession>
<name>A0A1H1S8D8_9ACTN</name>
<sequence>MAAVFGLQLAVAGLLLVLVLVDVIGGLRFRPLLGDEWAAVQFVTGGSKLGFAVLLAVAAFGLRRGSRIAYGLSLAGLGVALLGVSLSVFGFGSTYQSFSFFSYANDSGGSAEQFVSWMSLSGTVSGVAGLLALILATAAFGLLVAGRAAVAR</sequence>
<gene>
    <name evidence="2" type="ORF">SAMN04489716_0794</name>
</gene>
<keyword evidence="1" id="KW-0812">Transmembrane</keyword>
<dbReference type="RefSeq" id="WP_157751205.1">
    <property type="nucleotide sequence ID" value="NZ_BOMJ01000009.1"/>
</dbReference>
<keyword evidence="1" id="KW-1133">Transmembrane helix</keyword>
<evidence type="ECO:0000313" key="3">
    <source>
        <dbReference type="Proteomes" id="UP000198688"/>
    </source>
</evidence>
<keyword evidence="1" id="KW-0472">Membrane</keyword>
<dbReference type="STRING" id="113562.SAMN04489716_0794"/>
<protein>
    <submittedName>
        <fullName evidence="2">Uncharacterized protein</fullName>
    </submittedName>
</protein>
<feature type="transmembrane region" description="Helical" evidence="1">
    <location>
        <begin position="127"/>
        <end position="150"/>
    </location>
</feature>
<evidence type="ECO:0000256" key="1">
    <source>
        <dbReference type="SAM" id="Phobius"/>
    </source>
</evidence>
<reference evidence="2 3" key="1">
    <citation type="submission" date="2016-10" db="EMBL/GenBank/DDBJ databases">
        <authorList>
            <person name="de Groot N.N."/>
        </authorList>
    </citation>
    <scope>NUCLEOTIDE SEQUENCE [LARGE SCALE GENOMIC DNA]</scope>
    <source>
        <strain evidence="2 3">DSM 43941</strain>
    </source>
</reference>
<proteinExistence type="predicted"/>
<feature type="transmembrane region" description="Helical" evidence="1">
    <location>
        <begin position="69"/>
        <end position="91"/>
    </location>
</feature>
<keyword evidence="3" id="KW-1185">Reference proteome</keyword>
<evidence type="ECO:0000313" key="2">
    <source>
        <dbReference type="EMBL" id="SDS44245.1"/>
    </source>
</evidence>
<dbReference type="Proteomes" id="UP000198688">
    <property type="component" value="Chromosome I"/>
</dbReference>
<dbReference type="EMBL" id="LT629758">
    <property type="protein sequence ID" value="SDS44245.1"/>
    <property type="molecule type" value="Genomic_DNA"/>
</dbReference>
<organism evidence="2 3">
    <name type="scientific">Actinoplanes derwentensis</name>
    <dbReference type="NCBI Taxonomy" id="113562"/>
    <lineage>
        <taxon>Bacteria</taxon>
        <taxon>Bacillati</taxon>
        <taxon>Actinomycetota</taxon>
        <taxon>Actinomycetes</taxon>
        <taxon>Micromonosporales</taxon>
        <taxon>Micromonosporaceae</taxon>
        <taxon>Actinoplanes</taxon>
    </lineage>
</organism>